<feature type="compositionally biased region" description="Basic and acidic residues" evidence="1">
    <location>
        <begin position="181"/>
        <end position="201"/>
    </location>
</feature>
<evidence type="ECO:0000313" key="3">
    <source>
        <dbReference type="EMBL" id="KAF3457540.1"/>
    </source>
</evidence>
<dbReference type="InterPro" id="IPR053276">
    <property type="entry name" value="MtDNA_mismatch_repair_MutS"/>
</dbReference>
<evidence type="ECO:0000259" key="2">
    <source>
        <dbReference type="Pfam" id="PF14244"/>
    </source>
</evidence>
<dbReference type="PANTHER" id="PTHR48448:SF1">
    <property type="entry name" value="MUTL PROTEIN ISOFORM 1"/>
    <property type="match status" value="1"/>
</dbReference>
<evidence type="ECO:0000313" key="4">
    <source>
        <dbReference type="Proteomes" id="UP000796880"/>
    </source>
</evidence>
<organism evidence="3 4">
    <name type="scientific">Rhamnella rubrinervis</name>
    <dbReference type="NCBI Taxonomy" id="2594499"/>
    <lineage>
        <taxon>Eukaryota</taxon>
        <taxon>Viridiplantae</taxon>
        <taxon>Streptophyta</taxon>
        <taxon>Embryophyta</taxon>
        <taxon>Tracheophyta</taxon>
        <taxon>Spermatophyta</taxon>
        <taxon>Magnoliopsida</taxon>
        <taxon>eudicotyledons</taxon>
        <taxon>Gunneridae</taxon>
        <taxon>Pentapetalae</taxon>
        <taxon>rosids</taxon>
        <taxon>fabids</taxon>
        <taxon>Rosales</taxon>
        <taxon>Rhamnaceae</taxon>
        <taxon>rhamnoid group</taxon>
        <taxon>Rhamneae</taxon>
        <taxon>Rhamnella</taxon>
    </lineage>
</organism>
<dbReference type="AlphaFoldDB" id="A0A8K0HRV7"/>
<name>A0A8K0HRV7_9ROSA</name>
<keyword evidence="4" id="KW-1185">Reference proteome</keyword>
<dbReference type="PANTHER" id="PTHR48448">
    <property type="entry name" value="MUTL PROTEIN ISOFORM 1"/>
    <property type="match status" value="1"/>
</dbReference>
<dbReference type="OrthoDB" id="1666382at2759"/>
<evidence type="ECO:0000256" key="1">
    <source>
        <dbReference type="SAM" id="MobiDB-lite"/>
    </source>
</evidence>
<proteinExistence type="predicted"/>
<dbReference type="Pfam" id="PF14244">
    <property type="entry name" value="Retrotran_gag_3"/>
    <property type="match status" value="1"/>
</dbReference>
<accession>A0A8K0HRV7</accession>
<dbReference type="InterPro" id="IPR029472">
    <property type="entry name" value="Copia-like_N"/>
</dbReference>
<reference evidence="3" key="1">
    <citation type="submission" date="2020-03" db="EMBL/GenBank/DDBJ databases">
        <title>A high-quality chromosome-level genome assembly of a woody plant with both climbing and erect habits, Rhamnella rubrinervis.</title>
        <authorList>
            <person name="Lu Z."/>
            <person name="Yang Y."/>
            <person name="Zhu X."/>
            <person name="Sun Y."/>
        </authorList>
    </citation>
    <scope>NUCLEOTIDE SEQUENCE</scope>
    <source>
        <strain evidence="3">BYM</strain>
        <tissue evidence="3">Leaf</tissue>
    </source>
</reference>
<dbReference type="EMBL" id="VOIH02000001">
    <property type="protein sequence ID" value="KAF3457540.1"/>
    <property type="molecule type" value="Genomic_DNA"/>
</dbReference>
<feature type="region of interest" description="Disordered" evidence="1">
    <location>
        <begin position="175"/>
        <end position="201"/>
    </location>
</feature>
<sequence length="201" mass="23050">MNHNSGQFGRIYCFKDRKVLKGSAKATKKLEALNNVLDEKGLSNILWWNERMQACRKPSTVQLVKRLEYSNLLGLDVNLKSGSELLVYLTVNLSRFLMALRMAPPQALVIGENLVKEAYCGENVLLDILNGFLDLMSSKKYENFLIRFNGKNYSAWAFHFEIFVKGRDLWGHIDGSNPAPDNEKEKDQYAKWEVKDNQVKA</sequence>
<dbReference type="Proteomes" id="UP000796880">
    <property type="component" value="Unassembled WGS sequence"/>
</dbReference>
<feature type="domain" description="Retrotransposon Copia-like N-terminal" evidence="2">
    <location>
        <begin position="147"/>
        <end position="180"/>
    </location>
</feature>
<gene>
    <name evidence="3" type="ORF">FNV43_RR02198</name>
</gene>
<comment type="caution">
    <text evidence="3">The sequence shown here is derived from an EMBL/GenBank/DDBJ whole genome shotgun (WGS) entry which is preliminary data.</text>
</comment>
<protein>
    <recommendedName>
        <fullName evidence="2">Retrotransposon Copia-like N-terminal domain-containing protein</fullName>
    </recommendedName>
</protein>